<gene>
    <name evidence="1" type="ORF">H4687_005467</name>
</gene>
<evidence type="ECO:0000313" key="1">
    <source>
        <dbReference type="EMBL" id="MBE1599338.1"/>
    </source>
</evidence>
<dbReference type="Proteomes" id="UP000629287">
    <property type="component" value="Unassembled WGS sequence"/>
</dbReference>
<sequence length="143" mass="15202">MANRFFFLKGLQLAEPLPERFGRPLVHSCVLQCLVQVLDDVLVAAPDETVQDSGEPAVGLPVPGRPGPHLAGEPLPRLLEFALETLATLVKDGPGALWPSASSGARRHRTRCCAPVSSPPNGWAAAHAEVKAMTARAVEKAVR</sequence>
<name>A0A8I0P4E7_9ACTN</name>
<dbReference type="RefSeq" id="WP_159026243.1">
    <property type="nucleotide sequence ID" value="NZ_JADBGF010000001.1"/>
</dbReference>
<dbReference type="AlphaFoldDB" id="A0A8I0P4E7"/>
<comment type="caution">
    <text evidence="1">The sequence shown here is derived from an EMBL/GenBank/DDBJ whole genome shotgun (WGS) entry which is preliminary data.</text>
</comment>
<evidence type="ECO:0000313" key="2">
    <source>
        <dbReference type="Proteomes" id="UP000629287"/>
    </source>
</evidence>
<proteinExistence type="predicted"/>
<reference evidence="1 2" key="1">
    <citation type="submission" date="2020-10" db="EMBL/GenBank/DDBJ databases">
        <title>Sequencing the genomes of 1000 actinobacteria strains.</title>
        <authorList>
            <person name="Klenk H.-P."/>
        </authorList>
    </citation>
    <scope>NUCLEOTIDE SEQUENCE [LARGE SCALE GENOMIC DNA]</scope>
    <source>
        <strain evidence="1 2">DSM 41803</strain>
    </source>
</reference>
<accession>A0A8I0P4E7</accession>
<organism evidence="1 2">
    <name type="scientific">Streptomyces stelliscabiei</name>
    <dbReference type="NCBI Taxonomy" id="146820"/>
    <lineage>
        <taxon>Bacteria</taxon>
        <taxon>Bacillati</taxon>
        <taxon>Actinomycetota</taxon>
        <taxon>Actinomycetes</taxon>
        <taxon>Kitasatosporales</taxon>
        <taxon>Streptomycetaceae</taxon>
        <taxon>Streptomyces</taxon>
    </lineage>
</organism>
<keyword evidence="2" id="KW-1185">Reference proteome</keyword>
<dbReference type="EMBL" id="JADBGF010000001">
    <property type="protein sequence ID" value="MBE1599338.1"/>
    <property type="molecule type" value="Genomic_DNA"/>
</dbReference>
<protein>
    <submittedName>
        <fullName evidence="1">Uncharacterized protein</fullName>
    </submittedName>
</protein>
<dbReference type="GeneID" id="86830026"/>